<dbReference type="PANTHER" id="PTHR35508">
    <property type="entry name" value="VOLTAGE-DEPENDENT L-TYPE CALCIUM CHANNEL SUBUNIT"/>
    <property type="match status" value="1"/>
</dbReference>
<keyword evidence="1" id="KW-0472">Membrane</keyword>
<keyword evidence="1" id="KW-1133">Transmembrane helix</keyword>
<dbReference type="RefSeq" id="XP_022770026.1">
    <property type="nucleotide sequence ID" value="XM_022914291.1"/>
</dbReference>
<evidence type="ECO:0000313" key="2">
    <source>
        <dbReference type="Proteomes" id="UP000515121"/>
    </source>
</evidence>
<dbReference type="Proteomes" id="UP000515121">
    <property type="component" value="Unplaced"/>
</dbReference>
<name>A0A6P6AZ39_DURZI</name>
<dbReference type="OrthoDB" id="1925129at2759"/>
<dbReference type="AlphaFoldDB" id="A0A6P6AZ39"/>
<dbReference type="KEGG" id="dzi:111313619"/>
<feature type="transmembrane region" description="Helical" evidence="1">
    <location>
        <begin position="148"/>
        <end position="179"/>
    </location>
</feature>
<dbReference type="GeneID" id="111313619"/>
<accession>A0A6P6AZ39</accession>
<organism evidence="2 3">
    <name type="scientific">Durio zibethinus</name>
    <name type="common">Durian</name>
    <dbReference type="NCBI Taxonomy" id="66656"/>
    <lineage>
        <taxon>Eukaryota</taxon>
        <taxon>Viridiplantae</taxon>
        <taxon>Streptophyta</taxon>
        <taxon>Embryophyta</taxon>
        <taxon>Tracheophyta</taxon>
        <taxon>Spermatophyta</taxon>
        <taxon>Magnoliopsida</taxon>
        <taxon>eudicotyledons</taxon>
        <taxon>Gunneridae</taxon>
        <taxon>Pentapetalae</taxon>
        <taxon>rosids</taxon>
        <taxon>malvids</taxon>
        <taxon>Malvales</taxon>
        <taxon>Malvaceae</taxon>
        <taxon>Helicteroideae</taxon>
        <taxon>Durio</taxon>
    </lineage>
</organism>
<protein>
    <submittedName>
        <fullName evidence="3">Uncharacterized protein LOC111313619</fullName>
    </submittedName>
</protein>
<sequence length="219" mass="23260">MAEQINGLAVDKNNCGHTEETLYGVLLSLISMIIFPDASSSASTPLLQRIKISVSENGPRLSEASKNTGRTVQLWTRRGSPLRALLVISVGTITLLTLAGLLVFMFFFLAATVNVIIISLLISLAVAGGFLALFFTCVTAIYVGALSVAAFVISIATISAIVAVLVATGWVGFFWAVWLGTKKSMGFAKHSLSMTGSVLSACSSKRHAPRYQELDKASD</sequence>
<reference evidence="3" key="1">
    <citation type="submission" date="2025-08" db="UniProtKB">
        <authorList>
            <consortium name="RefSeq"/>
        </authorList>
    </citation>
    <scope>IDENTIFICATION</scope>
    <source>
        <tissue evidence="3">Fruit stalk</tissue>
    </source>
</reference>
<proteinExistence type="predicted"/>
<keyword evidence="1" id="KW-0812">Transmembrane</keyword>
<dbReference type="PANTHER" id="PTHR35508:SF1">
    <property type="entry name" value="VOLTAGE-DEPENDENT L-TYPE CALCIUM CHANNEL SUBUNIT"/>
    <property type="match status" value="1"/>
</dbReference>
<gene>
    <name evidence="3" type="primary">LOC111313619</name>
</gene>
<feature type="transmembrane region" description="Helical" evidence="1">
    <location>
        <begin position="84"/>
        <end position="109"/>
    </location>
</feature>
<keyword evidence="2" id="KW-1185">Reference proteome</keyword>
<evidence type="ECO:0000256" key="1">
    <source>
        <dbReference type="SAM" id="Phobius"/>
    </source>
</evidence>
<feature type="transmembrane region" description="Helical" evidence="1">
    <location>
        <begin position="116"/>
        <end position="142"/>
    </location>
</feature>
<evidence type="ECO:0000313" key="3">
    <source>
        <dbReference type="RefSeq" id="XP_022770026.1"/>
    </source>
</evidence>